<protein>
    <submittedName>
        <fullName evidence="1">Uncharacterized protein</fullName>
    </submittedName>
</protein>
<evidence type="ECO:0000313" key="1">
    <source>
        <dbReference type="EMBL" id="KAH7866939.1"/>
    </source>
</evidence>
<comment type="caution">
    <text evidence="1">The sequence shown here is derived from an EMBL/GenBank/DDBJ whole genome shotgun (WGS) entry which is preliminary data.</text>
</comment>
<proteinExistence type="predicted"/>
<name>A0ACB7ZN68_9ERIC</name>
<evidence type="ECO:0000313" key="2">
    <source>
        <dbReference type="Proteomes" id="UP000828048"/>
    </source>
</evidence>
<gene>
    <name evidence="1" type="ORF">Vadar_026964</name>
</gene>
<keyword evidence="2" id="KW-1185">Reference proteome</keyword>
<accession>A0ACB7ZN68</accession>
<dbReference type="Proteomes" id="UP000828048">
    <property type="component" value="Chromosome 9"/>
</dbReference>
<organism evidence="1 2">
    <name type="scientific">Vaccinium darrowii</name>
    <dbReference type="NCBI Taxonomy" id="229202"/>
    <lineage>
        <taxon>Eukaryota</taxon>
        <taxon>Viridiplantae</taxon>
        <taxon>Streptophyta</taxon>
        <taxon>Embryophyta</taxon>
        <taxon>Tracheophyta</taxon>
        <taxon>Spermatophyta</taxon>
        <taxon>Magnoliopsida</taxon>
        <taxon>eudicotyledons</taxon>
        <taxon>Gunneridae</taxon>
        <taxon>Pentapetalae</taxon>
        <taxon>asterids</taxon>
        <taxon>Ericales</taxon>
        <taxon>Ericaceae</taxon>
        <taxon>Vaccinioideae</taxon>
        <taxon>Vaccinieae</taxon>
        <taxon>Vaccinium</taxon>
    </lineage>
</organism>
<dbReference type="EMBL" id="CM037159">
    <property type="protein sequence ID" value="KAH7866939.1"/>
    <property type="molecule type" value="Genomic_DNA"/>
</dbReference>
<sequence>MGSGGSRLNPEHEVIPAKLHPLLRRRIEEIRRRIHSGGGKHVTPSGTELLLNQDGKAKVDDDNDDVANSLTSCVTSEDSKGFTAAREEAGDPRREESAKEKNEGGKKEQAAMGNVESESENDAKKDVCHDNKDDEGIHDNEDSIMFPGSPSFRIYYADNLHEHDEDDDDFNDAGKKDNCADEKTSTDHGTRQEKNLQDSEPKKPKKDRKRSFRKVIPKGGQTAMKNLFNVKACYNPSCSSHDRTHLLTAKTPA</sequence>
<reference evidence="1 2" key="1">
    <citation type="journal article" date="2021" name="Hortic Res">
        <title>High-quality reference genome and annotation aids understanding of berry development for evergreen blueberry (Vaccinium darrowii).</title>
        <authorList>
            <person name="Yu J."/>
            <person name="Hulse-Kemp A.M."/>
            <person name="Babiker E."/>
            <person name="Staton M."/>
        </authorList>
    </citation>
    <scope>NUCLEOTIDE SEQUENCE [LARGE SCALE GENOMIC DNA]</scope>
    <source>
        <strain evidence="2">cv. NJ 8807/NJ 8810</strain>
        <tissue evidence="1">Young leaf</tissue>
    </source>
</reference>